<reference evidence="2" key="1">
    <citation type="submission" date="2018-02" db="EMBL/GenBank/DDBJ databases">
        <title>Rhizophora mucronata_Transcriptome.</title>
        <authorList>
            <person name="Meera S.P."/>
            <person name="Sreeshan A."/>
            <person name="Augustine A."/>
        </authorList>
    </citation>
    <scope>NUCLEOTIDE SEQUENCE</scope>
    <source>
        <tissue evidence="2">Leaf</tissue>
    </source>
</reference>
<dbReference type="EMBL" id="GGEC01082601">
    <property type="protein sequence ID" value="MBX63085.1"/>
    <property type="molecule type" value="Transcribed_RNA"/>
</dbReference>
<evidence type="ECO:0000256" key="1">
    <source>
        <dbReference type="SAM" id="MobiDB-lite"/>
    </source>
</evidence>
<evidence type="ECO:0000313" key="2">
    <source>
        <dbReference type="EMBL" id="MBX63085.1"/>
    </source>
</evidence>
<feature type="region of interest" description="Disordered" evidence="1">
    <location>
        <begin position="1"/>
        <end position="77"/>
    </location>
</feature>
<organism evidence="2">
    <name type="scientific">Rhizophora mucronata</name>
    <name type="common">Asiatic mangrove</name>
    <dbReference type="NCBI Taxonomy" id="61149"/>
    <lineage>
        <taxon>Eukaryota</taxon>
        <taxon>Viridiplantae</taxon>
        <taxon>Streptophyta</taxon>
        <taxon>Embryophyta</taxon>
        <taxon>Tracheophyta</taxon>
        <taxon>Spermatophyta</taxon>
        <taxon>Magnoliopsida</taxon>
        <taxon>eudicotyledons</taxon>
        <taxon>Gunneridae</taxon>
        <taxon>Pentapetalae</taxon>
        <taxon>rosids</taxon>
        <taxon>fabids</taxon>
        <taxon>Malpighiales</taxon>
        <taxon>Rhizophoraceae</taxon>
        <taxon>Rhizophora</taxon>
    </lineage>
</organism>
<sequence length="166" mass="17678">MVEEIHTLETRQAQKASQREERKANSAGDQVILSNSIASDNPPSTSTQKVQDIPSKRTRNELPDLPGGNDDEEPLNSSYNSLASHHQMGLVGVGMAGGSSSVSLTLGLHENNGIGFSESFPLNAAQRLGLGPEANSDGYVMIGFEAENRHLGRDVIGGQLLHDFVG</sequence>
<proteinExistence type="predicted"/>
<protein>
    <submittedName>
        <fullName evidence="2">Bel1 homeotic protein</fullName>
    </submittedName>
</protein>
<feature type="compositionally biased region" description="Polar residues" evidence="1">
    <location>
        <begin position="32"/>
        <end position="50"/>
    </location>
</feature>
<dbReference type="AlphaFoldDB" id="A0A2P2Q7X7"/>
<accession>A0A2P2Q7X7</accession>
<name>A0A2P2Q7X7_RHIMU</name>